<keyword evidence="2" id="KW-0472">Membrane</keyword>
<dbReference type="EMBL" id="FQWQ01000001">
    <property type="protein sequence ID" value="SHG60143.1"/>
    <property type="molecule type" value="Genomic_DNA"/>
</dbReference>
<sequence length="203" mass="22141">MRFDFLKYKRDTLGGMLLQLLLACSALVVIALLFFYAYLPAATNHDRTMTVPELEGKSVGELDDFLGERTLRYGLQDSAFSSKYPAHTVLDQYPAAGAKVKVGREILISVNRVSPPLVTVPNAIDGSVVHAEAILRSNQLKRGRIIYVPGLFPVVIEMKCEGRTLAVGERIPMGSTVDLVVTDGKGTSQEAPDSAASEVREMK</sequence>
<dbReference type="Pfam" id="PF03793">
    <property type="entry name" value="PASTA"/>
    <property type="match status" value="1"/>
</dbReference>
<accession>A0A1M5L6V2</accession>
<evidence type="ECO:0000313" key="5">
    <source>
        <dbReference type="Proteomes" id="UP000184212"/>
    </source>
</evidence>
<feature type="region of interest" description="Disordered" evidence="1">
    <location>
        <begin position="183"/>
        <end position="203"/>
    </location>
</feature>
<dbReference type="AlphaFoldDB" id="A0A1M5L6V2"/>
<reference evidence="4 5" key="1">
    <citation type="submission" date="2016-11" db="EMBL/GenBank/DDBJ databases">
        <authorList>
            <person name="Jaros S."/>
            <person name="Januszkiewicz K."/>
            <person name="Wedrychowicz H."/>
        </authorList>
    </citation>
    <scope>NUCLEOTIDE SEQUENCE [LARGE SCALE GENOMIC DNA]</scope>
    <source>
        <strain evidence="4 5">DSM 24574</strain>
    </source>
</reference>
<dbReference type="Gene3D" id="3.30.10.20">
    <property type="match status" value="2"/>
</dbReference>
<evidence type="ECO:0000256" key="2">
    <source>
        <dbReference type="SAM" id="Phobius"/>
    </source>
</evidence>
<dbReference type="OrthoDB" id="9803895at2"/>
<dbReference type="STRING" id="947013.SAMN04488109_1026"/>
<dbReference type="PROSITE" id="PS51178">
    <property type="entry name" value="PASTA"/>
    <property type="match status" value="1"/>
</dbReference>
<feature type="domain" description="PASTA" evidence="3">
    <location>
        <begin position="45"/>
        <end position="112"/>
    </location>
</feature>
<name>A0A1M5L6V2_9BACT</name>
<organism evidence="4 5">
    <name type="scientific">Chryseolinea serpens</name>
    <dbReference type="NCBI Taxonomy" id="947013"/>
    <lineage>
        <taxon>Bacteria</taxon>
        <taxon>Pseudomonadati</taxon>
        <taxon>Bacteroidota</taxon>
        <taxon>Cytophagia</taxon>
        <taxon>Cytophagales</taxon>
        <taxon>Fulvivirgaceae</taxon>
        <taxon>Chryseolinea</taxon>
    </lineage>
</organism>
<dbReference type="CDD" id="cd06577">
    <property type="entry name" value="PASTA_pknB"/>
    <property type="match status" value="1"/>
</dbReference>
<keyword evidence="2" id="KW-0812">Transmembrane</keyword>
<gene>
    <name evidence="4" type="ORF">SAMN04488109_1026</name>
</gene>
<dbReference type="SMART" id="SM00740">
    <property type="entry name" value="PASTA"/>
    <property type="match status" value="1"/>
</dbReference>
<protein>
    <submittedName>
        <fullName evidence="4">PASTA domain-containing protein</fullName>
    </submittedName>
</protein>
<evidence type="ECO:0000259" key="3">
    <source>
        <dbReference type="PROSITE" id="PS51178"/>
    </source>
</evidence>
<proteinExistence type="predicted"/>
<dbReference type="RefSeq" id="WP_073131676.1">
    <property type="nucleotide sequence ID" value="NZ_FQWQ01000001.1"/>
</dbReference>
<keyword evidence="2" id="KW-1133">Transmembrane helix</keyword>
<dbReference type="Proteomes" id="UP000184212">
    <property type="component" value="Unassembled WGS sequence"/>
</dbReference>
<evidence type="ECO:0000313" key="4">
    <source>
        <dbReference type="EMBL" id="SHG60143.1"/>
    </source>
</evidence>
<dbReference type="PROSITE" id="PS51257">
    <property type="entry name" value="PROKAR_LIPOPROTEIN"/>
    <property type="match status" value="1"/>
</dbReference>
<keyword evidence="5" id="KW-1185">Reference proteome</keyword>
<dbReference type="InterPro" id="IPR005543">
    <property type="entry name" value="PASTA_dom"/>
</dbReference>
<evidence type="ECO:0000256" key="1">
    <source>
        <dbReference type="SAM" id="MobiDB-lite"/>
    </source>
</evidence>
<feature type="transmembrane region" description="Helical" evidence="2">
    <location>
        <begin position="20"/>
        <end position="39"/>
    </location>
</feature>